<organism evidence="1 2">
    <name type="scientific">Coleofasciculus chthonoplastes PCC 7420</name>
    <dbReference type="NCBI Taxonomy" id="118168"/>
    <lineage>
        <taxon>Bacteria</taxon>
        <taxon>Bacillati</taxon>
        <taxon>Cyanobacteriota</taxon>
        <taxon>Cyanophyceae</taxon>
        <taxon>Coleofasciculales</taxon>
        <taxon>Coleofasciculaceae</taxon>
        <taxon>Coleofasciculus</taxon>
    </lineage>
</organism>
<dbReference type="AlphaFoldDB" id="B4VQ73"/>
<evidence type="ECO:0000313" key="1">
    <source>
        <dbReference type="EMBL" id="EDX76192.1"/>
    </source>
</evidence>
<accession>B4VQ73</accession>
<dbReference type="EMBL" id="DS989847">
    <property type="protein sequence ID" value="EDX76192.1"/>
    <property type="molecule type" value="Genomic_DNA"/>
</dbReference>
<evidence type="ECO:0000313" key="2">
    <source>
        <dbReference type="Proteomes" id="UP000003835"/>
    </source>
</evidence>
<keyword evidence="2" id="KW-1185">Reference proteome</keyword>
<proteinExistence type="predicted"/>
<dbReference type="HOGENOM" id="CLU_2914558_0_0_3"/>
<sequence length="61" mass="7316">MRPQKPIKECDRLITIVKASYREVGKSNQRYYKHFQIYHSCPPYILYTLAPLSQAWERGWG</sequence>
<reference evidence="1 2" key="1">
    <citation type="submission" date="2008-07" db="EMBL/GenBank/DDBJ databases">
        <authorList>
            <person name="Tandeau de Marsac N."/>
            <person name="Ferriera S."/>
            <person name="Johnson J."/>
            <person name="Kravitz S."/>
            <person name="Beeson K."/>
            <person name="Sutton G."/>
            <person name="Rogers Y.-H."/>
            <person name="Friedman R."/>
            <person name="Frazier M."/>
            <person name="Venter J.C."/>
        </authorList>
    </citation>
    <scope>NUCLEOTIDE SEQUENCE [LARGE SCALE GENOMIC DNA]</scope>
    <source>
        <strain evidence="1 2">PCC 7420</strain>
    </source>
</reference>
<gene>
    <name evidence="1" type="ORF">MC7420_5626</name>
</gene>
<protein>
    <submittedName>
        <fullName evidence="1">Uncharacterized protein</fullName>
    </submittedName>
</protein>
<dbReference type="Proteomes" id="UP000003835">
    <property type="component" value="Unassembled WGS sequence"/>
</dbReference>
<name>B4VQ73_9CYAN</name>